<proteinExistence type="predicted"/>
<dbReference type="EMBL" id="CP000301">
    <property type="protein sequence ID" value="ABD87754.1"/>
    <property type="molecule type" value="Genomic_DNA"/>
</dbReference>
<dbReference type="PANTHER" id="PTHR11019">
    <property type="entry name" value="HTH-TYPE TRANSCRIPTIONAL REGULATOR NIMR"/>
    <property type="match status" value="1"/>
</dbReference>
<feature type="domain" description="HTH araC/xylS-type" evidence="5">
    <location>
        <begin position="166"/>
        <end position="263"/>
    </location>
</feature>
<dbReference type="FunFam" id="1.10.10.60:FF:000132">
    <property type="entry name" value="AraC family transcriptional regulator"/>
    <property type="match status" value="1"/>
</dbReference>
<dbReference type="GO" id="GO:0043565">
    <property type="term" value="F:sequence-specific DNA binding"/>
    <property type="evidence" value="ECO:0007669"/>
    <property type="project" value="InterPro"/>
</dbReference>
<dbReference type="Pfam" id="PF02311">
    <property type="entry name" value="AraC_binding"/>
    <property type="match status" value="1"/>
</dbReference>
<dbReference type="InterPro" id="IPR003313">
    <property type="entry name" value="AraC-bd"/>
</dbReference>
<dbReference type="CDD" id="cd06124">
    <property type="entry name" value="cupin_NimR-like_N"/>
    <property type="match status" value="1"/>
</dbReference>
<dbReference type="InterPro" id="IPR014710">
    <property type="entry name" value="RmlC-like_jellyroll"/>
</dbReference>
<dbReference type="KEGG" id="rpc:RPC_2200"/>
<dbReference type="PANTHER" id="PTHR11019:SF199">
    <property type="entry name" value="HTH-TYPE TRANSCRIPTIONAL REGULATOR NIMR"/>
    <property type="match status" value="1"/>
</dbReference>
<dbReference type="PROSITE" id="PS01124">
    <property type="entry name" value="HTH_ARAC_FAMILY_2"/>
    <property type="match status" value="1"/>
</dbReference>
<keyword evidence="2" id="KW-0805">Transcription regulation</keyword>
<evidence type="ECO:0000256" key="4">
    <source>
        <dbReference type="ARBA" id="ARBA00023163"/>
    </source>
</evidence>
<keyword evidence="3" id="KW-0238">DNA-binding</keyword>
<dbReference type="AlphaFoldDB" id="Q216D2"/>
<dbReference type="OrthoDB" id="9804543at2"/>
<dbReference type="eggNOG" id="COG2207">
    <property type="taxonomic scope" value="Bacteria"/>
</dbReference>
<dbReference type="InterPro" id="IPR018060">
    <property type="entry name" value="HTH_AraC"/>
</dbReference>
<dbReference type="InterPro" id="IPR011051">
    <property type="entry name" value="RmlC_Cupin_sf"/>
</dbReference>
<dbReference type="SUPFAM" id="SSF51182">
    <property type="entry name" value="RmlC-like cupins"/>
    <property type="match status" value="1"/>
</dbReference>
<dbReference type="Gene3D" id="1.10.10.60">
    <property type="entry name" value="Homeodomain-like"/>
    <property type="match status" value="1"/>
</dbReference>
<name>Q216D2_RHOPB</name>
<dbReference type="Pfam" id="PF12833">
    <property type="entry name" value="HTH_18"/>
    <property type="match status" value="1"/>
</dbReference>
<evidence type="ECO:0000259" key="5">
    <source>
        <dbReference type="PROSITE" id="PS01124"/>
    </source>
</evidence>
<evidence type="ECO:0000313" key="6">
    <source>
        <dbReference type="EMBL" id="ABD87754.1"/>
    </source>
</evidence>
<dbReference type="GO" id="GO:0003700">
    <property type="term" value="F:DNA-binding transcription factor activity"/>
    <property type="evidence" value="ECO:0007669"/>
    <property type="project" value="InterPro"/>
</dbReference>
<accession>Q216D2</accession>
<dbReference type="RefSeq" id="WP_011472653.1">
    <property type="nucleotide sequence ID" value="NC_007925.1"/>
</dbReference>
<gene>
    <name evidence="6" type="ordered locus">RPC_2200</name>
</gene>
<sequence>MPILKEPPDPAEWSDPDDIPRPVVAFGVTLAGPGLELAPHRHRKAQLLLSLRGVLTCEAQSGLWLVPPQHAIWIPGGALHAIRATGTIEGYDIFVEPALTLGMPASCCTMSVTPLLRELLVRAAGFPLLYPEGGAESHLFTLLLDEVATASVQRLYLPMPADVRLRRIVELMMADPTDRGTMASWAKRAGLSERTLARLLARETGMSFGRWRQQLTIMLALQRMAEGAPIQRLAVELGYESAASFVTMFRKTLGSSPGRYMARLRGSPAAADQDPKQPAR</sequence>
<keyword evidence="1" id="KW-0678">Repressor</keyword>
<reference evidence="6" key="1">
    <citation type="submission" date="2006-03" db="EMBL/GenBank/DDBJ databases">
        <title>Complete sequence of Rhodopseudomonas palustris BisB18.</title>
        <authorList>
            <consortium name="US DOE Joint Genome Institute"/>
            <person name="Copeland A."/>
            <person name="Lucas S."/>
            <person name="Lapidus A."/>
            <person name="Barry K."/>
            <person name="Detter J.C."/>
            <person name="Glavina del Rio T."/>
            <person name="Hammon N."/>
            <person name="Israni S."/>
            <person name="Dalin E."/>
            <person name="Tice H."/>
            <person name="Pitluck S."/>
            <person name="Chain P."/>
            <person name="Malfatti S."/>
            <person name="Shin M."/>
            <person name="Vergez L."/>
            <person name="Schmutz J."/>
            <person name="Larimer F."/>
            <person name="Land M."/>
            <person name="Hauser L."/>
            <person name="Pelletier D.A."/>
            <person name="Kyrpides N."/>
            <person name="Anderson I."/>
            <person name="Oda Y."/>
            <person name="Harwood C.S."/>
            <person name="Richardson P."/>
        </authorList>
    </citation>
    <scope>NUCLEOTIDE SEQUENCE [LARGE SCALE GENOMIC DNA]</scope>
    <source>
        <strain evidence="6">BisB18</strain>
    </source>
</reference>
<dbReference type="STRING" id="316056.RPC_2200"/>
<dbReference type="SUPFAM" id="SSF46689">
    <property type="entry name" value="Homeodomain-like"/>
    <property type="match status" value="1"/>
</dbReference>
<organism evidence="6">
    <name type="scientific">Rhodopseudomonas palustris (strain BisB18)</name>
    <dbReference type="NCBI Taxonomy" id="316056"/>
    <lineage>
        <taxon>Bacteria</taxon>
        <taxon>Pseudomonadati</taxon>
        <taxon>Pseudomonadota</taxon>
        <taxon>Alphaproteobacteria</taxon>
        <taxon>Hyphomicrobiales</taxon>
        <taxon>Nitrobacteraceae</taxon>
        <taxon>Rhodopseudomonas</taxon>
    </lineage>
</organism>
<dbReference type="SMART" id="SM00342">
    <property type="entry name" value="HTH_ARAC"/>
    <property type="match status" value="1"/>
</dbReference>
<dbReference type="InterPro" id="IPR009057">
    <property type="entry name" value="Homeodomain-like_sf"/>
</dbReference>
<evidence type="ECO:0000256" key="1">
    <source>
        <dbReference type="ARBA" id="ARBA00022491"/>
    </source>
</evidence>
<evidence type="ECO:0000256" key="2">
    <source>
        <dbReference type="ARBA" id="ARBA00023015"/>
    </source>
</evidence>
<keyword evidence="4" id="KW-0804">Transcription</keyword>
<dbReference type="Gene3D" id="2.60.120.10">
    <property type="entry name" value="Jelly Rolls"/>
    <property type="match status" value="1"/>
</dbReference>
<evidence type="ECO:0000256" key="3">
    <source>
        <dbReference type="ARBA" id="ARBA00023125"/>
    </source>
</evidence>
<protein>
    <submittedName>
        <fullName evidence="6">Transcriptional regulator, AraC family</fullName>
    </submittedName>
</protein>
<dbReference type="HOGENOM" id="CLU_000445_87_0_5"/>